<dbReference type="PANTHER" id="PTHR35116:SF9">
    <property type="entry name" value="HELICASE MOM1"/>
    <property type="match status" value="1"/>
</dbReference>
<evidence type="ECO:0000313" key="5">
    <source>
        <dbReference type="EMBL" id="KYP50031.1"/>
    </source>
</evidence>
<feature type="coiled-coil region" evidence="2">
    <location>
        <begin position="704"/>
        <end position="746"/>
    </location>
</feature>
<dbReference type="InterPro" id="IPR049730">
    <property type="entry name" value="SNF2/RAD54-like_C"/>
</dbReference>
<evidence type="ECO:0000256" key="1">
    <source>
        <dbReference type="ARBA" id="ARBA00022801"/>
    </source>
</evidence>
<feature type="domain" description="Helicase C-terminal" evidence="4">
    <location>
        <begin position="174"/>
        <end position="337"/>
    </location>
</feature>
<evidence type="ECO:0000256" key="3">
    <source>
        <dbReference type="SAM" id="MobiDB-lite"/>
    </source>
</evidence>
<name>A0A151S5L5_CAJCA</name>
<dbReference type="STRING" id="3821.A0A151S5L5"/>
<reference evidence="5" key="1">
    <citation type="journal article" date="2012" name="Nat. Biotechnol.">
        <title>Draft genome sequence of pigeonpea (Cajanus cajan), an orphan legume crop of resource-poor farmers.</title>
        <authorList>
            <person name="Varshney R.K."/>
            <person name="Chen W."/>
            <person name="Li Y."/>
            <person name="Bharti A.K."/>
            <person name="Saxena R.K."/>
            <person name="Schlueter J.A."/>
            <person name="Donoghue M.T."/>
            <person name="Azam S."/>
            <person name="Fan G."/>
            <person name="Whaley A.M."/>
            <person name="Farmer A.D."/>
            <person name="Sheridan J."/>
            <person name="Iwata A."/>
            <person name="Tuteja R."/>
            <person name="Penmetsa R.V."/>
            <person name="Wu W."/>
            <person name="Upadhyaya H.D."/>
            <person name="Yang S.P."/>
            <person name="Shah T."/>
            <person name="Saxena K.B."/>
            <person name="Michael T."/>
            <person name="McCombie W.R."/>
            <person name="Yang B."/>
            <person name="Zhang G."/>
            <person name="Yang H."/>
            <person name="Wang J."/>
            <person name="Spillane C."/>
            <person name="Cook D.R."/>
            <person name="May G.D."/>
            <person name="Xu X."/>
            <person name="Jackson S.A."/>
        </authorList>
    </citation>
    <scope>NUCLEOTIDE SEQUENCE [LARGE SCALE GENOMIC DNA]</scope>
</reference>
<evidence type="ECO:0000259" key="4">
    <source>
        <dbReference type="PROSITE" id="PS51194"/>
    </source>
</evidence>
<dbReference type="InterPro" id="IPR027417">
    <property type="entry name" value="P-loop_NTPase"/>
</dbReference>
<gene>
    <name evidence="5" type="ORF">KK1_028187</name>
</gene>
<dbReference type="Proteomes" id="UP000075243">
    <property type="component" value="Unassembled WGS sequence"/>
</dbReference>
<protein>
    <submittedName>
        <fullName evidence="5">Chromodomain-helicase-DNA-binding protein 3</fullName>
    </submittedName>
</protein>
<proteinExistence type="predicted"/>
<dbReference type="InterPro" id="IPR039322">
    <property type="entry name" value="MOM1"/>
</dbReference>
<sequence length="1275" mass="144762">MMAMADMVDAAIKCQIMDGKWQFSRRPLRDSIIVLQDGECIYANLPQKDSQVNNENEASLINNSDIQPKERLSSHTAQGCKSDSFRFVEYWVPVQISNVQLEQYCDILLSNASILRSSSKVDSGEAVRDVLISIRKCCSLPYLVDPKLKDSLRRGLEPIEYLDFEIKSSGKVQLLDSMLKELRENASRVLILFQSIGGYGKISIGDYLDDLLLQRFGSDSYERIDKCLSASQKQAVMKKFNDKNNRRFVILLETSACLPSIKLSSVDTIIIFDSDWNPMNDIRSLQKIKLDSPFELIKIFRLYSSFTVEEKALILAKQYKTLDIHFQNINWSTSHMLLMWGASCLFDELKVFHDGETSSSNVKSLFGQSLLKEVMHEFSSILSRAGGHIESSNCSNLLKVQQNGSTYSAIFSLHGELKFRVLDEESPRFFWAKLLEGKQFRWKYLNSSCQRSRKKVCHFDGSVRGPDLLSEGAAAKKRRKVSNNILDQSSKAESEKLSTGIKAGTSEDLVGNVYQFLLSSITCVANPFHVIFCPYSICLLDQMSDRSQGNNIESEQKSRQHDEQRSLHLLLKPEITKLCHIFHLPDNVKSMIYNFLEYVMNNHHVNREPLQILQAFQISLCWTVASLLKHKLDHKTSIEDAERDLNFKCKKEEVDYIYSMLRCLKKIFLYRTGNYNDTGSPKVSEPLNRPYSCPRVAREVELFKKDMSRSIKEIRKKCEKYLKKLQLSQEEEKQRLRAVIEEEKAKFEGSYKIQSAVIRSCSPNDVMRMERLRLLNIEYGKGIEELKYHHETCLRDLEDKQLAELRKFQDREAIWVDDVKSWAQNELSNIADSKEHGTGVESLQTCDQVQPQNVLKNHFAEGKHRDDRVEAMAETVTDNSPLSDKRLANRATLSLLDREELLRLHGVVNVDRLVSCTAVQPSSVEQKSDGGKVNEFSDKELRLSNCPDNNILSSPRLDGVPSSILDGYIPVEVQETSNEVGTDSLLNREVPVETPGMVNFTDCPLDVPDLDRVLSPRACQADSSIDGTISISNPVLEQQTANGVPLVDKMTPSDQLEGTPKTMTELSQETPVSRSFNVTNPPEHVQQLSVEISPDHGEMQHSSEQHELISSAVDVVPAKQSNKVSLIEKPLEQVQQLPSAELPSHLNSTNFPLVTEVEHQPIVVPNQDEQPDSNLVLDSHSHEVVVHAATNPDPDIVTPSEVRTQSSDTINLSTPLAINCQHMQAEIHSASRMQPHLSYDPLKNELDRIRNMTEQTMKYYEDMVSFCFTYISLLK</sequence>
<dbReference type="GO" id="GO:0031507">
    <property type="term" value="P:heterochromatin formation"/>
    <property type="evidence" value="ECO:0007669"/>
    <property type="project" value="InterPro"/>
</dbReference>
<dbReference type="Gramene" id="C.cajan_28651.t">
    <property type="protein sequence ID" value="C.cajan_28651.t"/>
    <property type="gene ID" value="C.cajan_28651"/>
</dbReference>
<dbReference type="PANTHER" id="PTHR35116">
    <property type="entry name" value="HELICASE PROTEIN MOM1"/>
    <property type="match status" value="1"/>
</dbReference>
<keyword evidence="1" id="KW-0378">Hydrolase</keyword>
<dbReference type="PROSITE" id="PS51194">
    <property type="entry name" value="HELICASE_CTER"/>
    <property type="match status" value="1"/>
</dbReference>
<dbReference type="EMBL" id="KQ483463">
    <property type="protein sequence ID" value="KYP50031.1"/>
    <property type="molecule type" value="Genomic_DNA"/>
</dbReference>
<dbReference type="GO" id="GO:0016787">
    <property type="term" value="F:hydrolase activity"/>
    <property type="evidence" value="ECO:0007669"/>
    <property type="project" value="UniProtKB-KW"/>
</dbReference>
<dbReference type="Gene3D" id="3.40.50.300">
    <property type="entry name" value="P-loop containing nucleotide triphosphate hydrolases"/>
    <property type="match status" value="1"/>
</dbReference>
<dbReference type="Pfam" id="PF00271">
    <property type="entry name" value="Helicase_C"/>
    <property type="match status" value="1"/>
</dbReference>
<evidence type="ECO:0000313" key="6">
    <source>
        <dbReference type="Proteomes" id="UP000075243"/>
    </source>
</evidence>
<feature type="region of interest" description="Disordered" evidence="3">
    <location>
        <begin position="1048"/>
        <end position="1080"/>
    </location>
</feature>
<dbReference type="Pfam" id="PF25029">
    <property type="entry name" value="MOM1"/>
    <property type="match status" value="1"/>
</dbReference>
<dbReference type="InterPro" id="IPR001650">
    <property type="entry name" value="Helicase_C-like"/>
</dbReference>
<feature type="compositionally biased region" description="Polar residues" evidence="3">
    <location>
        <begin position="1052"/>
        <end position="1080"/>
    </location>
</feature>
<accession>A0A151S5L5</accession>
<dbReference type="SUPFAM" id="SSF52540">
    <property type="entry name" value="P-loop containing nucleoside triphosphate hydrolases"/>
    <property type="match status" value="1"/>
</dbReference>
<dbReference type="CDD" id="cd18793">
    <property type="entry name" value="SF2_C_SNF"/>
    <property type="match status" value="1"/>
</dbReference>
<dbReference type="AlphaFoldDB" id="A0A151S5L5"/>
<evidence type="ECO:0000256" key="2">
    <source>
        <dbReference type="SAM" id="Coils"/>
    </source>
</evidence>
<keyword evidence="6" id="KW-1185">Reference proteome</keyword>
<organism evidence="5 6">
    <name type="scientific">Cajanus cajan</name>
    <name type="common">Pigeon pea</name>
    <name type="synonym">Cajanus indicus</name>
    <dbReference type="NCBI Taxonomy" id="3821"/>
    <lineage>
        <taxon>Eukaryota</taxon>
        <taxon>Viridiplantae</taxon>
        <taxon>Streptophyta</taxon>
        <taxon>Embryophyta</taxon>
        <taxon>Tracheophyta</taxon>
        <taxon>Spermatophyta</taxon>
        <taxon>Magnoliopsida</taxon>
        <taxon>eudicotyledons</taxon>
        <taxon>Gunneridae</taxon>
        <taxon>Pentapetalae</taxon>
        <taxon>rosids</taxon>
        <taxon>fabids</taxon>
        <taxon>Fabales</taxon>
        <taxon>Fabaceae</taxon>
        <taxon>Papilionoideae</taxon>
        <taxon>50 kb inversion clade</taxon>
        <taxon>NPAAA clade</taxon>
        <taxon>indigoferoid/millettioid clade</taxon>
        <taxon>Phaseoleae</taxon>
        <taxon>Cajanus</taxon>
    </lineage>
</organism>
<dbReference type="InterPro" id="IPR056882">
    <property type="entry name" value="MOM1_dom"/>
</dbReference>
<keyword evidence="2" id="KW-0175">Coiled coil</keyword>